<evidence type="ECO:0000313" key="2">
    <source>
        <dbReference type="Proteomes" id="UP000824988"/>
    </source>
</evidence>
<dbReference type="Proteomes" id="UP000824988">
    <property type="component" value="Chromosome"/>
</dbReference>
<dbReference type="EMBL" id="AP019782">
    <property type="protein sequence ID" value="BBL71206.1"/>
    <property type="molecule type" value="Genomic_DNA"/>
</dbReference>
<organism evidence="1 2">
    <name type="scientific">Methylogaea oryzae</name>
    <dbReference type="NCBI Taxonomy" id="1295382"/>
    <lineage>
        <taxon>Bacteria</taxon>
        <taxon>Pseudomonadati</taxon>
        <taxon>Pseudomonadota</taxon>
        <taxon>Gammaproteobacteria</taxon>
        <taxon>Methylococcales</taxon>
        <taxon>Methylococcaceae</taxon>
        <taxon>Methylogaea</taxon>
    </lineage>
</organism>
<dbReference type="KEGG" id="moz:MoryE10_18120"/>
<dbReference type="InterPro" id="IPR005631">
    <property type="entry name" value="SDH"/>
</dbReference>
<protein>
    <recommendedName>
        <fullName evidence="3">FAD assembly factor SdhE</fullName>
    </recommendedName>
</protein>
<dbReference type="PANTHER" id="PTHR39585:SF1">
    <property type="entry name" value="FAD ASSEMBLY FACTOR SDHE"/>
    <property type="match status" value="1"/>
</dbReference>
<dbReference type="AlphaFoldDB" id="A0A8D5AKJ6"/>
<sequence>MEAGRLRWRCQRGSRELELMLLAYLERRYPQADIAEQAAFQRLLELPEHRLQRCLLGQGAPHGEAEPPMDRDLTCLAGQIRSAYHAGG</sequence>
<dbReference type="InterPro" id="IPR050531">
    <property type="entry name" value="SdhE_FAD_assembly_factor"/>
</dbReference>
<proteinExistence type="predicted"/>
<accession>A0A8D5AKJ6</accession>
<evidence type="ECO:0008006" key="3">
    <source>
        <dbReference type="Google" id="ProtNLM"/>
    </source>
</evidence>
<dbReference type="Pfam" id="PF03937">
    <property type="entry name" value="Sdh5"/>
    <property type="match status" value="1"/>
</dbReference>
<evidence type="ECO:0000313" key="1">
    <source>
        <dbReference type="EMBL" id="BBL71206.1"/>
    </source>
</evidence>
<dbReference type="PANTHER" id="PTHR39585">
    <property type="entry name" value="FAD ASSEMBLY FACTOR SDHE"/>
    <property type="match status" value="1"/>
</dbReference>
<dbReference type="RefSeq" id="WP_221046852.1">
    <property type="nucleotide sequence ID" value="NZ_AP019782.1"/>
</dbReference>
<name>A0A8D5AKJ6_9GAMM</name>
<reference evidence="1" key="1">
    <citation type="submission" date="2019-06" db="EMBL/GenBank/DDBJ databases">
        <title>Complete genome sequence of Methylogaea oryzae strain JCM16910.</title>
        <authorList>
            <person name="Asakawa S."/>
        </authorList>
    </citation>
    <scope>NUCLEOTIDE SEQUENCE</scope>
    <source>
        <strain evidence="1">E10</strain>
    </source>
</reference>
<dbReference type="GO" id="GO:0006105">
    <property type="term" value="P:succinate metabolic process"/>
    <property type="evidence" value="ECO:0007669"/>
    <property type="project" value="TreeGrafter"/>
</dbReference>
<keyword evidence="2" id="KW-1185">Reference proteome</keyword>
<gene>
    <name evidence="1" type="ORF">MoryE10_18120</name>
</gene>